<dbReference type="AlphaFoldDB" id="A0AAV9WB24"/>
<feature type="compositionally biased region" description="Basic and acidic residues" evidence="1">
    <location>
        <begin position="345"/>
        <end position="367"/>
    </location>
</feature>
<dbReference type="Gene3D" id="2.30.180.10">
    <property type="entry name" value="FAS1 domain"/>
    <property type="match status" value="2"/>
</dbReference>
<reference evidence="4 5" key="1">
    <citation type="submission" date="2023-08" db="EMBL/GenBank/DDBJ databases">
        <authorList>
            <person name="Palmer J.M."/>
        </authorList>
    </citation>
    <scope>NUCLEOTIDE SEQUENCE [LARGE SCALE GENOMIC DNA]</scope>
    <source>
        <strain evidence="4 5">TWF481</strain>
    </source>
</reference>
<dbReference type="EMBL" id="JAVHJL010000004">
    <property type="protein sequence ID" value="KAK6504569.1"/>
    <property type="molecule type" value="Genomic_DNA"/>
</dbReference>
<feature type="compositionally biased region" description="Pro residues" evidence="1">
    <location>
        <begin position="141"/>
        <end position="151"/>
    </location>
</feature>
<comment type="caution">
    <text evidence="4">The sequence shown here is derived from an EMBL/GenBank/DDBJ whole genome shotgun (WGS) entry which is preliminary data.</text>
</comment>
<dbReference type="SUPFAM" id="SSF82153">
    <property type="entry name" value="FAS1 domain"/>
    <property type="match status" value="2"/>
</dbReference>
<keyword evidence="5" id="KW-1185">Reference proteome</keyword>
<protein>
    <recommendedName>
        <fullName evidence="3">FAS1 domain-containing protein</fullName>
    </recommendedName>
</protein>
<organism evidence="4 5">
    <name type="scientific">Arthrobotrys musiformis</name>
    <dbReference type="NCBI Taxonomy" id="47236"/>
    <lineage>
        <taxon>Eukaryota</taxon>
        <taxon>Fungi</taxon>
        <taxon>Dikarya</taxon>
        <taxon>Ascomycota</taxon>
        <taxon>Pezizomycotina</taxon>
        <taxon>Orbiliomycetes</taxon>
        <taxon>Orbiliales</taxon>
        <taxon>Orbiliaceae</taxon>
        <taxon>Arthrobotrys</taxon>
    </lineage>
</organism>
<feature type="signal peptide" evidence="2">
    <location>
        <begin position="1"/>
        <end position="17"/>
    </location>
</feature>
<feature type="region of interest" description="Disordered" evidence="1">
    <location>
        <begin position="120"/>
        <end position="386"/>
    </location>
</feature>
<gene>
    <name evidence="4" type="ORF">TWF481_006508</name>
</gene>
<feature type="compositionally biased region" description="Basic and acidic residues" evidence="1">
    <location>
        <begin position="220"/>
        <end position="229"/>
    </location>
</feature>
<dbReference type="InterPro" id="IPR000782">
    <property type="entry name" value="FAS1_domain"/>
</dbReference>
<keyword evidence="2" id="KW-0732">Signal</keyword>
<evidence type="ECO:0000313" key="5">
    <source>
        <dbReference type="Proteomes" id="UP001370758"/>
    </source>
</evidence>
<name>A0AAV9WB24_9PEZI</name>
<dbReference type="InterPro" id="IPR036378">
    <property type="entry name" value="FAS1_dom_sf"/>
</dbReference>
<feature type="compositionally biased region" description="Pro residues" evidence="1">
    <location>
        <begin position="159"/>
        <end position="176"/>
    </location>
</feature>
<feature type="compositionally biased region" description="Pro residues" evidence="1">
    <location>
        <begin position="197"/>
        <end position="219"/>
    </location>
</feature>
<feature type="domain" description="FAS1" evidence="3">
    <location>
        <begin position="385"/>
        <end position="524"/>
    </location>
</feature>
<dbReference type="Pfam" id="PF02469">
    <property type="entry name" value="Fasciclin"/>
    <property type="match status" value="2"/>
</dbReference>
<dbReference type="SMART" id="SM00554">
    <property type="entry name" value="FAS1"/>
    <property type="match status" value="2"/>
</dbReference>
<dbReference type="PANTHER" id="PTHR10900:SF125">
    <property type="entry name" value="FAS1 DOMAIN-CONTAINING PROTEIN YLR001C"/>
    <property type="match status" value="1"/>
</dbReference>
<feature type="chain" id="PRO_5043934105" description="FAS1 domain-containing protein" evidence="2">
    <location>
        <begin position="18"/>
        <end position="747"/>
    </location>
</feature>
<accession>A0AAV9WB24</accession>
<evidence type="ECO:0000256" key="1">
    <source>
        <dbReference type="SAM" id="MobiDB-lite"/>
    </source>
</evidence>
<dbReference type="Proteomes" id="UP001370758">
    <property type="component" value="Unassembled WGS sequence"/>
</dbReference>
<feature type="domain" description="FAS1" evidence="3">
    <location>
        <begin position="528"/>
        <end position="685"/>
    </location>
</feature>
<proteinExistence type="predicted"/>
<feature type="compositionally biased region" description="Basic residues" evidence="1">
    <location>
        <begin position="368"/>
        <end position="380"/>
    </location>
</feature>
<sequence>MRVSLLLPVASAAFAAAGFIVIPDEQTVKLVASNNHQAPLTSDDKQKIIEPEKPIHDGKPCHEKGEGHHHDVLHPQYILRGRYAERNSRGVPSFDASAIEFNEFGPAGIIDSEGRFEPSDFFHFYRSPGEPDHRHGGPHGGPHPGPYPGPHDGPRRGPPRGPPPHGGPHGPPPPRGGPHGGPHWAPHEGPHRLPEDGPWPPKPPGPPGKEPPHRGPPPREPGEPGDRPPPRWGPPPREPGEPGDEPPHRGPPGPPGRPDDRLPPPPPHWPPRGPGGPDDTPPPPPPRGPGGPDGKLPPPPPPPHWPPREPGEPGDRLPPWPPRRPGEPGEPGDEPHPPPPPPHWPPKEPGERPPPHWPPREPGEPGKRPKHPPPPHRGWKPHPPNATIWQLISKSNHTSKFAEIVSEHEDIVAILNSTIANYTLFVPTNHAFEKFKKAPKDWKPPKDLIKKFVTYHISNGAYPVFKLLLGHTIPSALDGGEIGGSQRIRVALSPGGLTVNFYSRVVAGNIFATNGVIHAVDSILIPPPPAGRIIHFFPSEFSTFLLAVHLTNLTQEIPHEHTGGTLFAPPNSAFQKLGPKINGFLFSPWGRKYLKALLKYHIVLNETLYSDAYYHPSSTSEAKTKDIPKGHYHVDLPTLLENKHLSIDISRFGGLITILINAQSSVQVQDVIAKDGVIQVVGNVLIPPKKPPTGDLSAQEAKDLDNTEDIENTMGMTVQQFRDRFEGLVEDDGVTGEYNEDDVLTMW</sequence>
<dbReference type="PROSITE" id="PS50213">
    <property type="entry name" value="FAS1"/>
    <property type="match status" value="2"/>
</dbReference>
<dbReference type="InterPro" id="IPR050904">
    <property type="entry name" value="Adhesion/Biosynth-related"/>
</dbReference>
<dbReference type="PANTHER" id="PTHR10900">
    <property type="entry name" value="PERIOSTIN-RELATED"/>
    <property type="match status" value="1"/>
</dbReference>
<feature type="compositionally biased region" description="Pro residues" evidence="1">
    <location>
        <begin position="263"/>
        <end position="305"/>
    </location>
</feature>
<feature type="compositionally biased region" description="Basic and acidic residues" evidence="1">
    <location>
        <begin position="306"/>
        <end position="315"/>
    </location>
</feature>
<feature type="compositionally biased region" description="Basic and acidic residues" evidence="1">
    <location>
        <begin position="185"/>
        <end position="195"/>
    </location>
</feature>
<evidence type="ECO:0000259" key="3">
    <source>
        <dbReference type="PROSITE" id="PS50213"/>
    </source>
</evidence>
<evidence type="ECO:0000313" key="4">
    <source>
        <dbReference type="EMBL" id="KAK6504569.1"/>
    </source>
</evidence>
<evidence type="ECO:0000256" key="2">
    <source>
        <dbReference type="SAM" id="SignalP"/>
    </source>
</evidence>